<evidence type="ECO:0000256" key="3">
    <source>
        <dbReference type="ARBA" id="ARBA00006150"/>
    </source>
</evidence>
<dbReference type="InterPro" id="IPR001375">
    <property type="entry name" value="Peptidase_S9_cat"/>
</dbReference>
<feature type="signal peptide" evidence="13">
    <location>
        <begin position="1"/>
        <end position="18"/>
    </location>
</feature>
<evidence type="ECO:0000256" key="12">
    <source>
        <dbReference type="ARBA" id="ARBA00030567"/>
    </source>
</evidence>
<dbReference type="EC" id="3.4.14.5" evidence="4"/>
<proteinExistence type="inferred from homology"/>
<dbReference type="SUPFAM" id="SSF82171">
    <property type="entry name" value="DPP6 N-terminal domain-like"/>
    <property type="match status" value="1"/>
</dbReference>
<keyword evidence="5" id="KW-0031">Aminopeptidase</keyword>
<evidence type="ECO:0000259" key="15">
    <source>
        <dbReference type="Pfam" id="PF00930"/>
    </source>
</evidence>
<evidence type="ECO:0000256" key="5">
    <source>
        <dbReference type="ARBA" id="ARBA00022438"/>
    </source>
</evidence>
<reference evidence="16 17" key="1">
    <citation type="submission" date="2015-03" db="EMBL/GenBank/DDBJ databases">
        <title>RNA-seq based gene annotation and comparative genomics of four Zymoseptoria species reveal species-specific pathogenicity related genes and transposable element activity.</title>
        <authorList>
            <person name="Grandaubert J."/>
            <person name="Bhattacharyya A."/>
            <person name="Stukenbrock E.H."/>
        </authorList>
    </citation>
    <scope>NUCLEOTIDE SEQUENCE [LARGE SCALE GENOMIC DNA]</scope>
    <source>
        <strain evidence="16 17">Zb18110</strain>
    </source>
</reference>
<dbReference type="EMBL" id="LAFY01000593">
    <property type="protein sequence ID" value="KJX96774.1"/>
    <property type="molecule type" value="Genomic_DNA"/>
</dbReference>
<keyword evidence="7" id="KW-0645">Protease</keyword>
<keyword evidence="10" id="KW-0720">Serine protease</keyword>
<keyword evidence="6" id="KW-0964">Secreted</keyword>
<organism evidence="16 17">
    <name type="scientific">Zymoseptoria brevis</name>
    <dbReference type="NCBI Taxonomy" id="1047168"/>
    <lineage>
        <taxon>Eukaryota</taxon>
        <taxon>Fungi</taxon>
        <taxon>Dikarya</taxon>
        <taxon>Ascomycota</taxon>
        <taxon>Pezizomycotina</taxon>
        <taxon>Dothideomycetes</taxon>
        <taxon>Dothideomycetidae</taxon>
        <taxon>Mycosphaerellales</taxon>
        <taxon>Mycosphaerellaceae</taxon>
        <taxon>Zymoseptoria</taxon>
    </lineage>
</organism>
<dbReference type="Gene3D" id="2.140.10.30">
    <property type="entry name" value="Dipeptidylpeptidase IV, N-terminal domain"/>
    <property type="match status" value="1"/>
</dbReference>
<evidence type="ECO:0000256" key="8">
    <source>
        <dbReference type="ARBA" id="ARBA00022729"/>
    </source>
</evidence>
<dbReference type="InterPro" id="IPR050278">
    <property type="entry name" value="Serine_Prot_S9B/DPPIV"/>
</dbReference>
<dbReference type="GO" id="GO:0004177">
    <property type="term" value="F:aminopeptidase activity"/>
    <property type="evidence" value="ECO:0007669"/>
    <property type="project" value="UniProtKB-KW"/>
</dbReference>
<dbReference type="InterPro" id="IPR029058">
    <property type="entry name" value="AB_hydrolase_fold"/>
</dbReference>
<dbReference type="GO" id="GO:0008236">
    <property type="term" value="F:serine-type peptidase activity"/>
    <property type="evidence" value="ECO:0007669"/>
    <property type="project" value="UniProtKB-KW"/>
</dbReference>
<feature type="chain" id="PRO_5002468865" description="dipeptidyl-peptidase IV" evidence="13">
    <location>
        <begin position="19"/>
        <end position="779"/>
    </location>
</feature>
<feature type="domain" description="Dipeptidylpeptidase IV N-terminal" evidence="15">
    <location>
        <begin position="104"/>
        <end position="464"/>
    </location>
</feature>
<keyword evidence="9" id="KW-0378">Hydrolase</keyword>
<comment type="subcellular location">
    <subcellularLocation>
        <location evidence="2">Secreted</location>
    </subcellularLocation>
</comment>
<evidence type="ECO:0000256" key="4">
    <source>
        <dbReference type="ARBA" id="ARBA00012062"/>
    </source>
</evidence>
<comment type="catalytic activity">
    <reaction evidence="1">
        <text>Release of an N-terminal dipeptide, Xaa-Yaa-|-Zaa-, from a polypeptide, preferentially when Yaa is Pro, provided Zaa is neither Pro nor hydroxyproline.</text>
        <dbReference type="EC" id="3.4.14.5"/>
    </reaction>
</comment>
<comment type="caution">
    <text evidence="16">The sequence shown here is derived from an EMBL/GenBank/DDBJ whole genome shotgun (WGS) entry which is preliminary data.</text>
</comment>
<dbReference type="GO" id="GO:0005576">
    <property type="term" value="C:extracellular region"/>
    <property type="evidence" value="ECO:0007669"/>
    <property type="project" value="UniProtKB-SubCell"/>
</dbReference>
<protein>
    <recommendedName>
        <fullName evidence="4">dipeptidyl-peptidase IV</fullName>
        <ecNumber evidence="4">3.4.14.5</ecNumber>
    </recommendedName>
    <alternativeName>
        <fullName evidence="12">Dipeptidyl peptidase IV</fullName>
    </alternativeName>
</protein>
<dbReference type="Gene3D" id="3.40.50.1820">
    <property type="entry name" value="alpha/beta hydrolase"/>
    <property type="match status" value="1"/>
</dbReference>
<feature type="domain" description="Peptidase S9 prolyl oligopeptidase catalytic" evidence="14">
    <location>
        <begin position="551"/>
        <end position="742"/>
    </location>
</feature>
<dbReference type="PANTHER" id="PTHR11731">
    <property type="entry name" value="PROTEASE FAMILY S9B,C DIPEPTIDYL-PEPTIDASE IV-RELATED"/>
    <property type="match status" value="1"/>
</dbReference>
<dbReference type="FunFam" id="3.40.50.1820:FF:000003">
    <property type="entry name" value="Dipeptidyl peptidase 4"/>
    <property type="match status" value="1"/>
</dbReference>
<evidence type="ECO:0000256" key="11">
    <source>
        <dbReference type="ARBA" id="ARBA00023180"/>
    </source>
</evidence>
<evidence type="ECO:0000256" key="9">
    <source>
        <dbReference type="ARBA" id="ARBA00022801"/>
    </source>
</evidence>
<sequence>MALSTIVSLSLLLPLTIAIDPPRQPRQPLGNGETLLTYNVTTPTALYRPTAPKDVDWIYGDQDGQYITTNDDGALVLENIVTGDSNVFIDAAKVPEDYHEYWISPDQERVLWAVNYTKQYRHSYFADYLIQDVVSGETTPLAGDQAGDIQYAEFAPAGGAIAFVRGNNLYIYGNDSKVAQITDDGGPDMFHAVPDWVYEEEIFGGRSALWFSPDGKYAAFLSANETGVGTFTIPYYMDDSEVAPPYPRELDLRYPKVGTTNPTVEMNMLDMSTMEYTNVPITAFAPNDTVIGEVTWMTEGHSGVIYRVFNRIQRLDKHVLVNPTTGSLEVVRERDGTDGWLENNAVMAYVGPVANSTGDFYLDLSDESGWNHIYLYPVAGGDAIPITKGEWEVTAMLKVDTARSLVYYLGTEHHSTERHLYSINYATGEKTALVDDTIPGYWSASFSSKGEYYILSYQGPDVPYQEVYSLNSTTPLSTLVSNSALLQNISSLHLPNITYFELPLPSSNFTLNVMQRLPPNFDPKKQYPVLFTPYGGPNAQEVSKRFQTLTWRAYIASDPELEYITYTIDNRGTGFKGRAFRSAVTDHLGRLEAQDQIWAAKELLSMHSFLDAERVGIYGHSFGGYLSAKVLEADSDVFSFALIAAPVTDWRFYDSMYTERYMQTYSQNEAGYNETAVRNATGFANARGGFLIAHGTGDDNVHYQNSAALADLLVGSGVGPDQMSMMAFTDSDHSITYNGASDWLYKYYTKHLFQEKMRKTEGEEEGHQWVRRMVLDGGS</sequence>
<name>A0A0F4GH30_9PEZI</name>
<accession>A0A0F4GH30</accession>
<dbReference type="SUPFAM" id="SSF53474">
    <property type="entry name" value="alpha/beta-Hydrolases"/>
    <property type="match status" value="1"/>
</dbReference>
<comment type="similarity">
    <text evidence="3">Belongs to the peptidase S9B family.</text>
</comment>
<keyword evidence="17" id="KW-1185">Reference proteome</keyword>
<dbReference type="AlphaFoldDB" id="A0A0F4GH30"/>
<dbReference type="InterPro" id="IPR002469">
    <property type="entry name" value="Peptidase_S9B_N"/>
</dbReference>
<keyword evidence="8 13" id="KW-0732">Signal</keyword>
<gene>
    <name evidence="16" type="ORF">TI39_contig601g00021</name>
</gene>
<evidence type="ECO:0000313" key="17">
    <source>
        <dbReference type="Proteomes" id="UP000033647"/>
    </source>
</evidence>
<evidence type="ECO:0000259" key="14">
    <source>
        <dbReference type="Pfam" id="PF00326"/>
    </source>
</evidence>
<dbReference type="STRING" id="1047168.A0A0F4GH30"/>
<evidence type="ECO:0000313" key="16">
    <source>
        <dbReference type="EMBL" id="KJX96774.1"/>
    </source>
</evidence>
<keyword evidence="11" id="KW-0325">Glycoprotein</keyword>
<evidence type="ECO:0000256" key="7">
    <source>
        <dbReference type="ARBA" id="ARBA00022670"/>
    </source>
</evidence>
<dbReference type="GO" id="GO:0005886">
    <property type="term" value="C:plasma membrane"/>
    <property type="evidence" value="ECO:0007669"/>
    <property type="project" value="TreeGrafter"/>
</dbReference>
<dbReference type="PANTHER" id="PTHR11731:SF162">
    <property type="entry name" value="DIPEPTIDYL PEPTIDASE 4-RELATED"/>
    <property type="match status" value="1"/>
</dbReference>
<dbReference type="Pfam" id="PF00930">
    <property type="entry name" value="DPPIV_N"/>
    <property type="match status" value="1"/>
</dbReference>
<dbReference type="OrthoDB" id="16520at2759"/>
<evidence type="ECO:0000256" key="1">
    <source>
        <dbReference type="ARBA" id="ARBA00001257"/>
    </source>
</evidence>
<dbReference type="GO" id="GO:0006508">
    <property type="term" value="P:proteolysis"/>
    <property type="evidence" value="ECO:0007669"/>
    <property type="project" value="UniProtKB-KW"/>
</dbReference>
<dbReference type="Pfam" id="PF00326">
    <property type="entry name" value="Peptidase_S9"/>
    <property type="match status" value="1"/>
</dbReference>
<dbReference type="GO" id="GO:0008239">
    <property type="term" value="F:dipeptidyl-peptidase activity"/>
    <property type="evidence" value="ECO:0007669"/>
    <property type="project" value="UniProtKB-EC"/>
</dbReference>
<evidence type="ECO:0000256" key="6">
    <source>
        <dbReference type="ARBA" id="ARBA00022525"/>
    </source>
</evidence>
<evidence type="ECO:0000256" key="2">
    <source>
        <dbReference type="ARBA" id="ARBA00004613"/>
    </source>
</evidence>
<evidence type="ECO:0000256" key="10">
    <source>
        <dbReference type="ARBA" id="ARBA00022825"/>
    </source>
</evidence>
<dbReference type="Proteomes" id="UP000033647">
    <property type="component" value="Unassembled WGS sequence"/>
</dbReference>
<evidence type="ECO:0000256" key="13">
    <source>
        <dbReference type="SAM" id="SignalP"/>
    </source>
</evidence>